<dbReference type="SUPFAM" id="SSF52317">
    <property type="entry name" value="Class I glutamine amidotransferase-like"/>
    <property type="match status" value="1"/>
</dbReference>
<dbReference type="EMBL" id="QKRB01000028">
    <property type="protein sequence ID" value="PZD97252.1"/>
    <property type="molecule type" value="Genomic_DNA"/>
</dbReference>
<evidence type="ECO:0000256" key="1">
    <source>
        <dbReference type="SAM" id="Phobius"/>
    </source>
</evidence>
<evidence type="ECO:0000313" key="5">
    <source>
        <dbReference type="Proteomes" id="UP000249522"/>
    </source>
</evidence>
<keyword evidence="1" id="KW-0812">Transmembrane</keyword>
<reference evidence="4 5" key="1">
    <citation type="submission" date="2018-06" db="EMBL/GenBank/DDBJ databases">
        <title>Paenibacillus imtechensis sp. nov.</title>
        <authorList>
            <person name="Pinnaka A.K."/>
            <person name="Singh H."/>
            <person name="Kaur M."/>
        </authorList>
    </citation>
    <scope>NUCLEOTIDE SEQUENCE [LARGE SCALE GENOMIC DNA]</scope>
    <source>
        <strain evidence="4 5">SMB1</strain>
    </source>
</reference>
<sequence>MIRTAESVEYKISVCTGSLLLGAAGFLQDKKATTHPNVYDLLEPYSSEVVKSRIVKDGKVITAGGVATVELTSGGGSSTPIVQLGGELMKRNVKIGLAGVLLTAVFSAGAYAATVAPKVFVHGNITQSKTAPKIIDGTVYVPLRTISEGLGANIQWNNKSKTVYVNSDPNFKTETSSVSYVIERDLAFNWIMAYDNRQEKDVLALNAPGFKTDIYNESFPVGNYNMSSIVEMQPVDRSENTLTVRIVQRVTAEDDYNVKVEKWKFTFEGTNKIKSVMIVPKSTQYLDRYTLFPGTSFGE</sequence>
<evidence type="ECO:0000313" key="4">
    <source>
        <dbReference type="EMBL" id="PZD97252.1"/>
    </source>
</evidence>
<dbReference type="InterPro" id="IPR036582">
    <property type="entry name" value="Mao_N_sf"/>
</dbReference>
<feature type="transmembrane region" description="Helical" evidence="1">
    <location>
        <begin position="95"/>
        <end position="113"/>
    </location>
</feature>
<dbReference type="Pfam" id="PF01965">
    <property type="entry name" value="DJ-1_PfpI"/>
    <property type="match status" value="1"/>
</dbReference>
<feature type="domain" description="DJ-1/PfpI" evidence="2">
    <location>
        <begin position="12"/>
        <end position="68"/>
    </location>
</feature>
<proteinExistence type="predicted"/>
<comment type="caution">
    <text evidence="4">The sequence shown here is derived from an EMBL/GenBank/DDBJ whole genome shotgun (WGS) entry which is preliminary data.</text>
</comment>
<dbReference type="Gene3D" id="3.30.457.10">
    <property type="entry name" value="Copper amine oxidase-like, N-terminal domain"/>
    <property type="match status" value="1"/>
</dbReference>
<dbReference type="InterPro" id="IPR029062">
    <property type="entry name" value="Class_I_gatase-like"/>
</dbReference>
<name>A0A2W1LQM6_9BACL</name>
<evidence type="ECO:0000259" key="3">
    <source>
        <dbReference type="Pfam" id="PF07833"/>
    </source>
</evidence>
<organism evidence="4 5">
    <name type="scientific">Paenibacillus sambharensis</name>
    <dbReference type="NCBI Taxonomy" id="1803190"/>
    <lineage>
        <taxon>Bacteria</taxon>
        <taxon>Bacillati</taxon>
        <taxon>Bacillota</taxon>
        <taxon>Bacilli</taxon>
        <taxon>Bacillales</taxon>
        <taxon>Paenibacillaceae</taxon>
        <taxon>Paenibacillus</taxon>
    </lineage>
</organism>
<dbReference type="PANTHER" id="PTHR43130">
    <property type="entry name" value="ARAC-FAMILY TRANSCRIPTIONAL REGULATOR"/>
    <property type="match status" value="1"/>
</dbReference>
<gene>
    <name evidence="4" type="ORF">DNH61_02510</name>
</gene>
<keyword evidence="1" id="KW-1133">Transmembrane helix</keyword>
<dbReference type="Pfam" id="PF07833">
    <property type="entry name" value="Cu_amine_oxidN1"/>
    <property type="match status" value="1"/>
</dbReference>
<dbReference type="InterPro" id="IPR052158">
    <property type="entry name" value="INH-QAR"/>
</dbReference>
<dbReference type="GO" id="GO:0006355">
    <property type="term" value="P:regulation of DNA-templated transcription"/>
    <property type="evidence" value="ECO:0007669"/>
    <property type="project" value="TreeGrafter"/>
</dbReference>
<dbReference type="Gene3D" id="3.40.50.880">
    <property type="match status" value="1"/>
</dbReference>
<protein>
    <recommendedName>
        <fullName evidence="6">Copper amine oxidase-like N-terminal domain-containing protein</fullName>
    </recommendedName>
</protein>
<keyword evidence="5" id="KW-1185">Reference proteome</keyword>
<dbReference type="Proteomes" id="UP000249522">
    <property type="component" value="Unassembled WGS sequence"/>
</dbReference>
<accession>A0A2W1LQM6</accession>
<keyword evidence="1" id="KW-0472">Membrane</keyword>
<dbReference type="PANTHER" id="PTHR43130:SF2">
    <property type="entry name" value="DJ-1_PFPI DOMAIN-CONTAINING PROTEIN"/>
    <property type="match status" value="1"/>
</dbReference>
<dbReference type="InterPro" id="IPR012854">
    <property type="entry name" value="Cu_amine_oxidase-like_N"/>
</dbReference>
<evidence type="ECO:0000259" key="2">
    <source>
        <dbReference type="Pfam" id="PF01965"/>
    </source>
</evidence>
<feature type="domain" description="Copper amine oxidase-like N-terminal" evidence="3">
    <location>
        <begin position="120"/>
        <end position="165"/>
    </location>
</feature>
<dbReference type="SUPFAM" id="SSF55383">
    <property type="entry name" value="Copper amine oxidase, domain N"/>
    <property type="match status" value="1"/>
</dbReference>
<dbReference type="OrthoDB" id="9790293at2"/>
<dbReference type="InterPro" id="IPR002818">
    <property type="entry name" value="DJ-1/PfpI"/>
</dbReference>
<dbReference type="AlphaFoldDB" id="A0A2W1LQM6"/>
<evidence type="ECO:0008006" key="6">
    <source>
        <dbReference type="Google" id="ProtNLM"/>
    </source>
</evidence>